<dbReference type="InterPro" id="IPR014710">
    <property type="entry name" value="RmlC-like_jellyroll"/>
</dbReference>
<dbReference type="PANTHER" id="PTHR36440">
    <property type="entry name" value="PUTATIVE (AFU_ORTHOLOGUE AFUA_8G07350)-RELATED"/>
    <property type="match status" value="1"/>
</dbReference>
<dbReference type="Gene3D" id="2.60.120.10">
    <property type="entry name" value="Jelly Rolls"/>
    <property type="match status" value="2"/>
</dbReference>
<accession>A0ABR3YL40</accession>
<comment type="caution">
    <text evidence="2">The sequence shown here is derived from an EMBL/GenBank/DDBJ whole genome shotgun (WGS) entry which is preliminary data.</text>
</comment>
<dbReference type="Proteomes" id="UP001583186">
    <property type="component" value="Unassembled WGS sequence"/>
</dbReference>
<keyword evidence="3" id="KW-1185">Reference proteome</keyword>
<organism evidence="2 3">
    <name type="scientific">Sporothrix stenoceras</name>
    <dbReference type="NCBI Taxonomy" id="5173"/>
    <lineage>
        <taxon>Eukaryota</taxon>
        <taxon>Fungi</taxon>
        <taxon>Dikarya</taxon>
        <taxon>Ascomycota</taxon>
        <taxon>Pezizomycotina</taxon>
        <taxon>Sordariomycetes</taxon>
        <taxon>Sordariomycetidae</taxon>
        <taxon>Ophiostomatales</taxon>
        <taxon>Ophiostomataceae</taxon>
        <taxon>Sporothrix</taxon>
    </lineage>
</organism>
<evidence type="ECO:0000313" key="3">
    <source>
        <dbReference type="Proteomes" id="UP001583186"/>
    </source>
</evidence>
<dbReference type="CDD" id="cd02215">
    <property type="entry name" value="cupin_QDO_N_C"/>
    <property type="match status" value="1"/>
</dbReference>
<protein>
    <recommendedName>
        <fullName evidence="1">Cupin type-2 domain-containing protein</fullName>
    </recommendedName>
</protein>
<reference evidence="2 3" key="1">
    <citation type="journal article" date="2024" name="IMA Fungus">
        <title>IMA Genome - F19 : A genome assembly and annotation guide to empower mycologists, including annotated draft genome sequences of Ceratocystis pirilliformis, Diaporthe australafricana, Fusarium ophioides, Paecilomyces lecythidis, and Sporothrix stenoceras.</title>
        <authorList>
            <person name="Aylward J."/>
            <person name="Wilson A.M."/>
            <person name="Visagie C.M."/>
            <person name="Spraker J."/>
            <person name="Barnes I."/>
            <person name="Buitendag C."/>
            <person name="Ceriani C."/>
            <person name="Del Mar Angel L."/>
            <person name="du Plessis D."/>
            <person name="Fuchs T."/>
            <person name="Gasser K."/>
            <person name="Kramer D."/>
            <person name="Li W."/>
            <person name="Munsamy K."/>
            <person name="Piso A."/>
            <person name="Price J.L."/>
            <person name="Sonnekus B."/>
            <person name="Thomas C."/>
            <person name="van der Nest A."/>
            <person name="van Dijk A."/>
            <person name="van Heerden A."/>
            <person name="van Vuuren N."/>
            <person name="Yilmaz N."/>
            <person name="Duong T.A."/>
            <person name="van der Merwe N.A."/>
            <person name="Wingfield M.J."/>
            <person name="Wingfield B.D."/>
        </authorList>
    </citation>
    <scope>NUCLEOTIDE SEQUENCE [LARGE SCALE GENOMIC DNA]</scope>
    <source>
        <strain evidence="2 3">CMW 5346</strain>
    </source>
</reference>
<sequence length="351" mass="38240">MVLDKQATPPDSRTSYVLRQLEGERLTIPGSKGVFRILASSKQTNGGIAVFTSGATLSDAPGFHWHQEAHDVFLVTKGFLKLWNGDKCRIMGPGDFAYVPPKVIHNPELLGPHTETLGLVAPGDWIDFFRYVAESYGGVLVPETDDRNLKALLIPKVMAAKDRFDVHFERDYTPPEVGEWLPTENQIPEEPATPYFLKADTGPRWLAGGVLSRPFITAAHTNNKFAISSIESSGEYKDTFLNGKRFLTFAEVDHCFFVVEGSLSVTLQGQDGETTLTAGETLVVSAGQAFALSFTSRYVKALSFTNGAGLEALIQTAAGEQFSGFVIPDELQAWDVSAFEKAASTVGAKIE</sequence>
<evidence type="ECO:0000313" key="2">
    <source>
        <dbReference type="EMBL" id="KAL1888555.1"/>
    </source>
</evidence>
<dbReference type="Pfam" id="PF07883">
    <property type="entry name" value="Cupin_2"/>
    <property type="match status" value="1"/>
</dbReference>
<dbReference type="InterPro" id="IPR053146">
    <property type="entry name" value="QDO-like"/>
</dbReference>
<name>A0ABR3YL40_9PEZI</name>
<evidence type="ECO:0000259" key="1">
    <source>
        <dbReference type="Pfam" id="PF07883"/>
    </source>
</evidence>
<proteinExistence type="predicted"/>
<dbReference type="EMBL" id="JAWCUI010000090">
    <property type="protein sequence ID" value="KAL1888555.1"/>
    <property type="molecule type" value="Genomic_DNA"/>
</dbReference>
<dbReference type="InterPro" id="IPR013096">
    <property type="entry name" value="Cupin_2"/>
</dbReference>
<dbReference type="PANTHER" id="PTHR36440:SF1">
    <property type="entry name" value="PUTATIVE (AFU_ORTHOLOGUE AFUA_8G07350)-RELATED"/>
    <property type="match status" value="1"/>
</dbReference>
<dbReference type="SUPFAM" id="SSF51182">
    <property type="entry name" value="RmlC-like cupins"/>
    <property type="match status" value="1"/>
</dbReference>
<feature type="domain" description="Cupin type-2" evidence="1">
    <location>
        <begin position="61"/>
        <end position="109"/>
    </location>
</feature>
<dbReference type="InterPro" id="IPR011051">
    <property type="entry name" value="RmlC_Cupin_sf"/>
</dbReference>
<gene>
    <name evidence="2" type="ORF">Sste5346_009512</name>
</gene>